<dbReference type="InterPro" id="IPR010982">
    <property type="entry name" value="Lambda_DNA-bd_dom_sf"/>
</dbReference>
<dbReference type="CDD" id="cd00093">
    <property type="entry name" value="HTH_XRE"/>
    <property type="match status" value="1"/>
</dbReference>
<keyword evidence="1" id="KW-0238">DNA-binding</keyword>
<evidence type="ECO:0000313" key="4">
    <source>
        <dbReference type="Proteomes" id="UP001431131"/>
    </source>
</evidence>
<proteinExistence type="predicted"/>
<evidence type="ECO:0000313" key="3">
    <source>
        <dbReference type="EMBL" id="MCH1627136.1"/>
    </source>
</evidence>
<dbReference type="PANTHER" id="PTHR46558">
    <property type="entry name" value="TRACRIPTIONAL REGULATORY PROTEIN-RELATED-RELATED"/>
    <property type="match status" value="1"/>
</dbReference>
<gene>
    <name evidence="3" type="ORF">MJG50_17525</name>
</gene>
<name>A0AAW5E2M5_9BACI</name>
<dbReference type="GO" id="GO:0003677">
    <property type="term" value="F:DNA binding"/>
    <property type="evidence" value="ECO:0007669"/>
    <property type="project" value="UniProtKB-KW"/>
</dbReference>
<evidence type="ECO:0000256" key="1">
    <source>
        <dbReference type="ARBA" id="ARBA00023125"/>
    </source>
</evidence>
<dbReference type="EMBL" id="JAKTTI010000034">
    <property type="protein sequence ID" value="MCH1627136.1"/>
    <property type="molecule type" value="Genomic_DNA"/>
</dbReference>
<feature type="domain" description="HTH cro/C1-type" evidence="2">
    <location>
        <begin position="7"/>
        <end position="61"/>
    </location>
</feature>
<dbReference type="InterPro" id="IPR043735">
    <property type="entry name" value="DUF5680"/>
</dbReference>
<keyword evidence="4" id="KW-1185">Reference proteome</keyword>
<evidence type="ECO:0000259" key="2">
    <source>
        <dbReference type="PROSITE" id="PS50943"/>
    </source>
</evidence>
<dbReference type="AlphaFoldDB" id="A0AAW5E2M5"/>
<sequence>MNLSSKIQVLRKKNGFSQEELAEKLGVSRQAVGKWECNQTLPDIDNLIRLSAIFNITIDRLVKDDDQCNKLIEEKGRHDIDILIDFLIKAKKETYAGGKGEVDSSRPHSNDLQFEEGAYLYYDTYLGGECFVGEEAVWVNNKPIWALNYSGRVIGDNFSGDFLKEALSMVPKEMPYRGPGFFQKGLYSYHCKVDGEFSWFQGFEEIYYNDLKIYECYIHGGKIK</sequence>
<dbReference type="SMART" id="SM00530">
    <property type="entry name" value="HTH_XRE"/>
    <property type="match status" value="1"/>
</dbReference>
<dbReference type="SUPFAM" id="SSF47413">
    <property type="entry name" value="lambda repressor-like DNA-binding domains"/>
    <property type="match status" value="1"/>
</dbReference>
<accession>A0AAW5E2M5</accession>
<dbReference type="Pfam" id="PF18931">
    <property type="entry name" value="DUF5680"/>
    <property type="match status" value="1"/>
</dbReference>
<dbReference type="PROSITE" id="PS50943">
    <property type="entry name" value="HTH_CROC1"/>
    <property type="match status" value="1"/>
</dbReference>
<protein>
    <submittedName>
        <fullName evidence="3">DUF5680 domain-containing protein</fullName>
    </submittedName>
</protein>
<organism evidence="3 4">
    <name type="scientific">Fredinandcohnia quinoae</name>
    <dbReference type="NCBI Taxonomy" id="2918902"/>
    <lineage>
        <taxon>Bacteria</taxon>
        <taxon>Bacillati</taxon>
        <taxon>Bacillota</taxon>
        <taxon>Bacilli</taxon>
        <taxon>Bacillales</taxon>
        <taxon>Bacillaceae</taxon>
        <taxon>Fredinandcohnia</taxon>
    </lineage>
</organism>
<comment type="caution">
    <text evidence="3">The sequence shown here is derived from an EMBL/GenBank/DDBJ whole genome shotgun (WGS) entry which is preliminary data.</text>
</comment>
<reference evidence="3" key="1">
    <citation type="submission" date="2022-02" db="EMBL/GenBank/DDBJ databases">
        <title>Fredinandcohnia quinoae sp. nov. isolated from Chenopodium quinoa seeds.</title>
        <authorList>
            <person name="Saati-Santamaria Z."/>
            <person name="Flores-Felix J.D."/>
            <person name="Igual J.M."/>
            <person name="Velazquez E."/>
            <person name="Garcia-Fraile P."/>
            <person name="Martinez-Molina E."/>
        </authorList>
    </citation>
    <scope>NUCLEOTIDE SEQUENCE</scope>
    <source>
        <strain evidence="3">SECRCQ15</strain>
    </source>
</reference>
<dbReference type="Gene3D" id="1.10.260.40">
    <property type="entry name" value="lambda repressor-like DNA-binding domains"/>
    <property type="match status" value="1"/>
</dbReference>
<dbReference type="PANTHER" id="PTHR46558:SF13">
    <property type="entry name" value="HTH-TYPE TRANSCRIPTIONAL REGULATOR IMMR"/>
    <property type="match status" value="1"/>
</dbReference>
<dbReference type="Proteomes" id="UP001431131">
    <property type="component" value="Unassembled WGS sequence"/>
</dbReference>
<dbReference type="RefSeq" id="WP_240257057.1">
    <property type="nucleotide sequence ID" value="NZ_JAKTTI010000034.1"/>
</dbReference>
<dbReference type="Pfam" id="PF01381">
    <property type="entry name" value="HTH_3"/>
    <property type="match status" value="1"/>
</dbReference>
<dbReference type="InterPro" id="IPR001387">
    <property type="entry name" value="Cro/C1-type_HTH"/>
</dbReference>